<gene>
    <name evidence="2" type="ORF">Afil01_63430</name>
</gene>
<dbReference type="CDD" id="cd00093">
    <property type="entry name" value="HTH_XRE"/>
    <property type="match status" value="1"/>
</dbReference>
<evidence type="ECO:0000259" key="1">
    <source>
        <dbReference type="PROSITE" id="PS50943"/>
    </source>
</evidence>
<organism evidence="2 3">
    <name type="scientific">Actinorhabdospora filicis</name>
    <dbReference type="NCBI Taxonomy" id="1785913"/>
    <lineage>
        <taxon>Bacteria</taxon>
        <taxon>Bacillati</taxon>
        <taxon>Actinomycetota</taxon>
        <taxon>Actinomycetes</taxon>
        <taxon>Micromonosporales</taxon>
        <taxon>Micromonosporaceae</taxon>
        <taxon>Actinorhabdospora</taxon>
    </lineage>
</organism>
<name>A0A9W6SVJ4_9ACTN</name>
<dbReference type="Gene3D" id="1.10.260.40">
    <property type="entry name" value="lambda repressor-like DNA-binding domains"/>
    <property type="match status" value="1"/>
</dbReference>
<dbReference type="AlphaFoldDB" id="A0A9W6SVJ4"/>
<sequence>MPDHYLKPAVILSALFSRGLLTYASQAAHIGIARQTLSAVLSGRQQPQAATVRKIAESLELPYSAFVVALPVDQAD</sequence>
<evidence type="ECO:0000313" key="3">
    <source>
        <dbReference type="Proteomes" id="UP001165079"/>
    </source>
</evidence>
<feature type="domain" description="HTH cro/C1-type" evidence="1">
    <location>
        <begin position="27"/>
        <end position="66"/>
    </location>
</feature>
<dbReference type="Pfam" id="PF01381">
    <property type="entry name" value="HTH_3"/>
    <property type="match status" value="1"/>
</dbReference>
<keyword evidence="3" id="KW-1185">Reference proteome</keyword>
<dbReference type="RefSeq" id="WP_285667021.1">
    <property type="nucleotide sequence ID" value="NZ_BSTX01000006.1"/>
</dbReference>
<protein>
    <recommendedName>
        <fullName evidence="1">HTH cro/C1-type domain-containing protein</fullName>
    </recommendedName>
</protein>
<dbReference type="Proteomes" id="UP001165079">
    <property type="component" value="Unassembled WGS sequence"/>
</dbReference>
<dbReference type="EMBL" id="BSTX01000006">
    <property type="protein sequence ID" value="GLZ81536.1"/>
    <property type="molecule type" value="Genomic_DNA"/>
</dbReference>
<comment type="caution">
    <text evidence="2">The sequence shown here is derived from an EMBL/GenBank/DDBJ whole genome shotgun (WGS) entry which is preliminary data.</text>
</comment>
<dbReference type="SUPFAM" id="SSF47413">
    <property type="entry name" value="lambda repressor-like DNA-binding domains"/>
    <property type="match status" value="1"/>
</dbReference>
<evidence type="ECO:0000313" key="2">
    <source>
        <dbReference type="EMBL" id="GLZ81536.1"/>
    </source>
</evidence>
<accession>A0A9W6SVJ4</accession>
<proteinExistence type="predicted"/>
<dbReference type="InterPro" id="IPR001387">
    <property type="entry name" value="Cro/C1-type_HTH"/>
</dbReference>
<dbReference type="GO" id="GO:0003677">
    <property type="term" value="F:DNA binding"/>
    <property type="evidence" value="ECO:0007669"/>
    <property type="project" value="InterPro"/>
</dbReference>
<dbReference type="PROSITE" id="PS50943">
    <property type="entry name" value="HTH_CROC1"/>
    <property type="match status" value="1"/>
</dbReference>
<reference evidence="2" key="1">
    <citation type="submission" date="2023-03" db="EMBL/GenBank/DDBJ databases">
        <title>Actinorhabdospora filicis NBRC 111898.</title>
        <authorList>
            <person name="Ichikawa N."/>
            <person name="Sato H."/>
            <person name="Tonouchi N."/>
        </authorList>
    </citation>
    <scope>NUCLEOTIDE SEQUENCE</scope>
    <source>
        <strain evidence="2">NBRC 111898</strain>
    </source>
</reference>
<dbReference type="InterPro" id="IPR010982">
    <property type="entry name" value="Lambda_DNA-bd_dom_sf"/>
</dbReference>